<keyword evidence="3" id="KW-1185">Reference proteome</keyword>
<dbReference type="AlphaFoldDB" id="A0A4U6VYF9"/>
<proteinExistence type="predicted"/>
<evidence type="ECO:0000313" key="3">
    <source>
        <dbReference type="Proteomes" id="UP000298652"/>
    </source>
</evidence>
<feature type="compositionally biased region" description="Polar residues" evidence="1">
    <location>
        <begin position="46"/>
        <end position="55"/>
    </location>
</feature>
<evidence type="ECO:0000256" key="1">
    <source>
        <dbReference type="SAM" id="MobiDB-lite"/>
    </source>
</evidence>
<accession>A0A4U6VYF9</accession>
<dbReference type="Gramene" id="TKW34235">
    <property type="protein sequence ID" value="TKW34235"/>
    <property type="gene ID" value="SEVIR_2G292600v2"/>
</dbReference>
<sequence length="171" mass="18742">MSTIGPKCLRRHPYTSTWHAACMLTWTDEAAESLGPHGSGPRPFFTTVSSSSPQWRDQQRRQGGGEEIASSQIEITITVDGMHELLAEELGGAADGLVTCWPQRWSAVSRGWTTHVGTCSARRGSRWICNSASCYEFVACSFGGLRWEICGSSCSCWTAGFVQKEQEEEAS</sequence>
<feature type="region of interest" description="Disordered" evidence="1">
    <location>
        <begin position="33"/>
        <end position="67"/>
    </location>
</feature>
<organism evidence="2 3">
    <name type="scientific">Setaria viridis</name>
    <name type="common">Green bristlegrass</name>
    <name type="synonym">Setaria italica subsp. viridis</name>
    <dbReference type="NCBI Taxonomy" id="4556"/>
    <lineage>
        <taxon>Eukaryota</taxon>
        <taxon>Viridiplantae</taxon>
        <taxon>Streptophyta</taxon>
        <taxon>Embryophyta</taxon>
        <taxon>Tracheophyta</taxon>
        <taxon>Spermatophyta</taxon>
        <taxon>Magnoliopsida</taxon>
        <taxon>Liliopsida</taxon>
        <taxon>Poales</taxon>
        <taxon>Poaceae</taxon>
        <taxon>PACMAD clade</taxon>
        <taxon>Panicoideae</taxon>
        <taxon>Panicodae</taxon>
        <taxon>Paniceae</taxon>
        <taxon>Cenchrinae</taxon>
        <taxon>Setaria</taxon>
    </lineage>
</organism>
<dbReference type="Proteomes" id="UP000298652">
    <property type="component" value="Chromosome 2"/>
</dbReference>
<protein>
    <submittedName>
        <fullName evidence="2">Uncharacterized protein</fullName>
    </submittedName>
</protein>
<gene>
    <name evidence="2" type="ORF">SEVIR_2G292600v2</name>
</gene>
<name>A0A4U6VYF9_SETVI</name>
<evidence type="ECO:0000313" key="2">
    <source>
        <dbReference type="EMBL" id="TKW34235.1"/>
    </source>
</evidence>
<dbReference type="EMBL" id="CM016553">
    <property type="protein sequence ID" value="TKW34235.1"/>
    <property type="molecule type" value="Genomic_DNA"/>
</dbReference>
<reference evidence="2" key="1">
    <citation type="submission" date="2019-03" db="EMBL/GenBank/DDBJ databases">
        <title>WGS assembly of Setaria viridis.</title>
        <authorList>
            <person name="Huang P."/>
            <person name="Jenkins J."/>
            <person name="Grimwood J."/>
            <person name="Barry K."/>
            <person name="Healey A."/>
            <person name="Mamidi S."/>
            <person name="Sreedasyam A."/>
            <person name="Shu S."/>
            <person name="Feldman M."/>
            <person name="Wu J."/>
            <person name="Yu Y."/>
            <person name="Chen C."/>
            <person name="Johnson J."/>
            <person name="Rokhsar D."/>
            <person name="Baxter I."/>
            <person name="Schmutz J."/>
            <person name="Brutnell T."/>
            <person name="Kellogg E."/>
        </authorList>
    </citation>
    <scope>NUCLEOTIDE SEQUENCE [LARGE SCALE GENOMIC DNA]</scope>
</reference>